<protein>
    <submittedName>
        <fullName evidence="1">Uncharacterized protein</fullName>
    </submittedName>
</protein>
<dbReference type="RefSeq" id="XP_049128741.1">
    <property type="nucleotide sequence ID" value="XM_049272784.1"/>
</dbReference>
<evidence type="ECO:0000313" key="1">
    <source>
        <dbReference type="EMBL" id="GKT46391.1"/>
    </source>
</evidence>
<accession>A0AA37LD16</accession>
<dbReference type="Proteomes" id="UP001055115">
    <property type="component" value="Unassembled WGS sequence"/>
</dbReference>
<proteinExistence type="predicted"/>
<reference evidence="1 2" key="1">
    <citation type="submission" date="2022-03" db="EMBL/GenBank/DDBJ databases">
        <title>Genome data of Colletotrichum spp.</title>
        <authorList>
            <person name="Utami Y.D."/>
            <person name="Hiruma K."/>
        </authorList>
    </citation>
    <scope>NUCLEOTIDE SEQUENCE [LARGE SCALE GENOMIC DNA]</scope>
    <source>
        <strain evidence="1 2">MAFF 239500</strain>
    </source>
</reference>
<dbReference type="EMBL" id="BQXU01000016">
    <property type="protein sequence ID" value="GKT46391.1"/>
    <property type="molecule type" value="Genomic_DNA"/>
</dbReference>
<dbReference type="AlphaFoldDB" id="A0AA37LD16"/>
<comment type="caution">
    <text evidence="1">The sequence shown here is derived from an EMBL/GenBank/DDBJ whole genome shotgun (WGS) entry which is preliminary data.</text>
</comment>
<keyword evidence="2" id="KW-1185">Reference proteome</keyword>
<organism evidence="1 2">
    <name type="scientific">Colletotrichum spaethianum</name>
    <dbReference type="NCBI Taxonomy" id="700344"/>
    <lineage>
        <taxon>Eukaryota</taxon>
        <taxon>Fungi</taxon>
        <taxon>Dikarya</taxon>
        <taxon>Ascomycota</taxon>
        <taxon>Pezizomycotina</taxon>
        <taxon>Sordariomycetes</taxon>
        <taxon>Hypocreomycetidae</taxon>
        <taxon>Glomerellales</taxon>
        <taxon>Glomerellaceae</taxon>
        <taxon>Colletotrichum</taxon>
        <taxon>Colletotrichum spaethianum species complex</taxon>
    </lineage>
</organism>
<dbReference type="GeneID" id="73327374"/>
<gene>
    <name evidence="1" type="ORF">ColSpa_06572</name>
</gene>
<sequence length="64" mass="7239">MEQSHRGSRILGNIEDGVKHVEPVFNAVARNVQELRYSTGREGAREYDDGANNMAELLENFLSF</sequence>
<evidence type="ECO:0000313" key="2">
    <source>
        <dbReference type="Proteomes" id="UP001055115"/>
    </source>
</evidence>
<name>A0AA37LD16_9PEZI</name>